<comment type="similarity">
    <text evidence="1">Belongs to the band 7/mec-2 family.</text>
</comment>
<dbReference type="AlphaFoldDB" id="A0A4P7MUF9"/>
<name>A0A4P7MUF9_PYROR</name>
<dbReference type="SMART" id="SM00244">
    <property type="entry name" value="PHB"/>
    <property type="match status" value="1"/>
</dbReference>
<feature type="compositionally biased region" description="Polar residues" evidence="2">
    <location>
        <begin position="1"/>
        <end position="18"/>
    </location>
</feature>
<dbReference type="VEuPathDB" id="FungiDB:M_BR32_EuGene_00084251"/>
<organism evidence="3 4">
    <name type="scientific">Pyricularia oryzae</name>
    <name type="common">Rice blast fungus</name>
    <name type="synonym">Magnaporthe oryzae</name>
    <dbReference type="NCBI Taxonomy" id="318829"/>
    <lineage>
        <taxon>Eukaryota</taxon>
        <taxon>Fungi</taxon>
        <taxon>Dikarya</taxon>
        <taxon>Ascomycota</taxon>
        <taxon>Pezizomycotina</taxon>
        <taxon>Sordariomycetes</taxon>
        <taxon>Sordariomycetidae</taxon>
        <taxon>Magnaporthales</taxon>
        <taxon>Pyriculariaceae</taxon>
        <taxon>Pyricularia</taxon>
    </lineage>
</organism>
<dbReference type="CDD" id="cd13437">
    <property type="entry name" value="SPFH_alloslipin"/>
    <property type="match status" value="1"/>
</dbReference>
<dbReference type="InterPro" id="IPR043202">
    <property type="entry name" value="Band-7_stomatin-like"/>
</dbReference>
<dbReference type="EMBL" id="CP034204">
    <property type="protein sequence ID" value="QBZ53789.1"/>
    <property type="molecule type" value="Genomic_DNA"/>
</dbReference>
<feature type="region of interest" description="Disordered" evidence="2">
    <location>
        <begin position="1"/>
        <end position="47"/>
    </location>
</feature>
<dbReference type="GO" id="GO:0005886">
    <property type="term" value="C:plasma membrane"/>
    <property type="evidence" value="ECO:0007669"/>
    <property type="project" value="InterPro"/>
</dbReference>
<evidence type="ECO:0000256" key="2">
    <source>
        <dbReference type="SAM" id="MobiDB-lite"/>
    </source>
</evidence>
<evidence type="ECO:0000313" key="4">
    <source>
        <dbReference type="Proteomes" id="UP000294847"/>
    </source>
</evidence>
<dbReference type="Proteomes" id="UP000294847">
    <property type="component" value="Chromosome 1"/>
</dbReference>
<dbReference type="OMA" id="KFGRFER"/>
<dbReference type="InterPro" id="IPR001972">
    <property type="entry name" value="Stomatin_HflK_fam"/>
</dbReference>
<dbReference type="FunFam" id="3.30.479.30:FF:000004">
    <property type="entry name" value="Putative membrane protease family, stomatin"/>
    <property type="match status" value="1"/>
</dbReference>
<protein>
    <submittedName>
        <fullName evidence="3">Uncharacterized protein</fullName>
    </submittedName>
</protein>
<dbReference type="SUPFAM" id="SSF117892">
    <property type="entry name" value="Band 7/SPFH domain"/>
    <property type="match status" value="1"/>
</dbReference>
<dbReference type="Gene3D" id="3.30.479.30">
    <property type="entry name" value="Band 7 domain"/>
    <property type="match status" value="1"/>
</dbReference>
<evidence type="ECO:0000256" key="1">
    <source>
        <dbReference type="ARBA" id="ARBA00008164"/>
    </source>
</evidence>
<gene>
    <name evidence="3" type="ORF">PoMZ_09479</name>
</gene>
<dbReference type="Pfam" id="PF01145">
    <property type="entry name" value="Band_7"/>
    <property type="match status" value="1"/>
</dbReference>
<evidence type="ECO:0000313" key="3">
    <source>
        <dbReference type="EMBL" id="QBZ53789.1"/>
    </source>
</evidence>
<sequence>MSTNTTAQLNGQEGSVGSSRGKAPDGGETQIGFRPQTNMSVQPPRQEDLQKSYASIVGDEANPKGWYGTMVNAFGSVIGTLGAFPCCICCPNPYKNVQQGNVGLVTKFGRFYKAVDPGLVKINPLSERLVQVDVKIQIVEVPKQVCMTKDNVTLHLTSVIYYHIVSPHKAAFGIANVRQALVERTQTTLRHVVGARVLQDVIERREEVAQSIGEIIEDVAAGWGVQVESMLIKDIIFSQELQESLSMAAQSKRIGESKIIAAKAEVESAKLMRRAADVLSSGPAMQIRYLEAMQAMAKSANSKVIFLPATNQTIPDINPNPNLNPNPDYNGEGGSSPFHFGDTQDPGYQQALQARMVENI</sequence>
<dbReference type="GO" id="GO:0098552">
    <property type="term" value="C:side of membrane"/>
    <property type="evidence" value="ECO:0007669"/>
    <property type="project" value="UniProtKB-ARBA"/>
</dbReference>
<dbReference type="InterPro" id="IPR036013">
    <property type="entry name" value="Band_7/SPFH_dom_sf"/>
</dbReference>
<dbReference type="PRINTS" id="PR00721">
    <property type="entry name" value="STOMATIN"/>
</dbReference>
<dbReference type="InterPro" id="IPR001107">
    <property type="entry name" value="Band_7"/>
</dbReference>
<feature type="region of interest" description="Disordered" evidence="2">
    <location>
        <begin position="315"/>
        <end position="344"/>
    </location>
</feature>
<dbReference type="Gene3D" id="6.10.250.2090">
    <property type="match status" value="1"/>
</dbReference>
<dbReference type="SMR" id="A0A4P7MUF9"/>
<dbReference type="PANTHER" id="PTHR10264">
    <property type="entry name" value="BAND 7 PROTEIN-RELATED"/>
    <property type="match status" value="1"/>
</dbReference>
<dbReference type="PANTHER" id="PTHR10264:SF19">
    <property type="entry name" value="AT06885P-RELATED"/>
    <property type="match status" value="1"/>
</dbReference>
<proteinExistence type="inferred from homology"/>
<reference evidence="3 4" key="1">
    <citation type="journal article" date="2019" name="Mol. Biol. Evol.">
        <title>Blast fungal genomes show frequent chromosomal changes, gene gains and losses, and effector gene turnover.</title>
        <authorList>
            <person name="Gomez Luciano L.B."/>
            <person name="Jason Tsai I."/>
            <person name="Chuma I."/>
            <person name="Tosa Y."/>
            <person name="Chen Y.H."/>
            <person name="Li J.Y."/>
            <person name="Li M.Y."/>
            <person name="Jade Lu M.Y."/>
            <person name="Nakayashiki H."/>
            <person name="Li W.H."/>
        </authorList>
    </citation>
    <scope>NUCLEOTIDE SEQUENCE [LARGE SCALE GENOMIC DNA]</scope>
    <source>
        <strain evidence="3">MZ5-1-6</strain>
    </source>
</reference>
<accession>A0A4P7MUF9</accession>
<feature type="compositionally biased region" description="Low complexity" evidence="2">
    <location>
        <begin position="315"/>
        <end position="328"/>
    </location>
</feature>